<feature type="non-terminal residue" evidence="3">
    <location>
        <position position="160"/>
    </location>
</feature>
<keyword evidence="1" id="KW-0472">Membrane</keyword>
<keyword evidence="4" id="KW-1185">Reference proteome</keyword>
<keyword evidence="1" id="KW-1133">Transmembrane helix</keyword>
<name>A0AAD4KGF0_9EURO</name>
<protein>
    <recommendedName>
        <fullName evidence="2">DUF6594 domain-containing protein</fullName>
    </recommendedName>
</protein>
<dbReference type="PANTHER" id="PTHR34502">
    <property type="entry name" value="DUF6594 DOMAIN-CONTAINING PROTEIN-RELATED"/>
    <property type="match status" value="1"/>
</dbReference>
<feature type="domain" description="DUF6594" evidence="2">
    <location>
        <begin position="9"/>
        <end position="159"/>
    </location>
</feature>
<dbReference type="GeneID" id="70247680"/>
<keyword evidence="1" id="KW-0812">Transmembrane</keyword>
<proteinExistence type="predicted"/>
<gene>
    <name evidence="3" type="ORF">BGW36DRAFT_389784</name>
</gene>
<comment type="caution">
    <text evidence="3">The sequence shown here is derived from an EMBL/GenBank/DDBJ whole genome shotgun (WGS) entry which is preliminary data.</text>
</comment>
<dbReference type="EMBL" id="JAJTJA010000014">
    <property type="protein sequence ID" value="KAH8689812.1"/>
    <property type="molecule type" value="Genomic_DNA"/>
</dbReference>
<reference evidence="3" key="1">
    <citation type="submission" date="2021-12" db="EMBL/GenBank/DDBJ databases">
        <title>Convergent genome expansion in fungi linked to evolution of root-endophyte symbiosis.</title>
        <authorList>
            <consortium name="DOE Joint Genome Institute"/>
            <person name="Ke Y.-H."/>
            <person name="Bonito G."/>
            <person name="Liao H.-L."/>
            <person name="Looney B."/>
            <person name="Rojas-Flechas A."/>
            <person name="Nash J."/>
            <person name="Hameed K."/>
            <person name="Schadt C."/>
            <person name="Martin F."/>
            <person name="Crous P.W."/>
            <person name="Miettinen O."/>
            <person name="Magnuson J.K."/>
            <person name="Labbe J."/>
            <person name="Jacobson D."/>
            <person name="Doktycz M.J."/>
            <person name="Veneault-Fourrey C."/>
            <person name="Kuo A."/>
            <person name="Mondo S."/>
            <person name="Calhoun S."/>
            <person name="Riley R."/>
            <person name="Ohm R."/>
            <person name="LaButti K."/>
            <person name="Andreopoulos B."/>
            <person name="Pangilinan J."/>
            <person name="Nolan M."/>
            <person name="Tritt A."/>
            <person name="Clum A."/>
            <person name="Lipzen A."/>
            <person name="Daum C."/>
            <person name="Barry K."/>
            <person name="Grigoriev I.V."/>
            <person name="Vilgalys R."/>
        </authorList>
    </citation>
    <scope>NUCLEOTIDE SEQUENCE</scope>
    <source>
        <strain evidence="3">PMI_201</strain>
    </source>
</reference>
<evidence type="ECO:0000313" key="4">
    <source>
        <dbReference type="Proteomes" id="UP001201262"/>
    </source>
</evidence>
<dbReference type="PANTHER" id="PTHR34502:SF5">
    <property type="entry name" value="DUF6594 DOMAIN-CONTAINING PROTEIN"/>
    <property type="match status" value="1"/>
</dbReference>
<organism evidence="3 4">
    <name type="scientific">Talaromyces proteolyticus</name>
    <dbReference type="NCBI Taxonomy" id="1131652"/>
    <lineage>
        <taxon>Eukaryota</taxon>
        <taxon>Fungi</taxon>
        <taxon>Dikarya</taxon>
        <taxon>Ascomycota</taxon>
        <taxon>Pezizomycotina</taxon>
        <taxon>Eurotiomycetes</taxon>
        <taxon>Eurotiomycetidae</taxon>
        <taxon>Eurotiales</taxon>
        <taxon>Trichocomaceae</taxon>
        <taxon>Talaromyces</taxon>
        <taxon>Talaromyces sect. Bacilispori</taxon>
    </lineage>
</organism>
<dbReference type="Proteomes" id="UP001201262">
    <property type="component" value="Unassembled WGS sequence"/>
</dbReference>
<evidence type="ECO:0000256" key="1">
    <source>
        <dbReference type="SAM" id="Phobius"/>
    </source>
</evidence>
<feature type="transmembrane region" description="Helical" evidence="1">
    <location>
        <begin position="130"/>
        <end position="150"/>
    </location>
</feature>
<sequence>MVADSYVERTARMLQFKPAQRRDISSLRNWVEGNACLDREETAYLDHTSDLISLASTNDVGWLEEWVEDKLISYYRGFRENPAHEVSTDSNVYIYSGSLTKQIAHAILLSATAFLLLVPAIACSTTTSTAFRMIIIIVSNLVFLFAMSNFCKPNSTELFL</sequence>
<evidence type="ECO:0000313" key="3">
    <source>
        <dbReference type="EMBL" id="KAH8689812.1"/>
    </source>
</evidence>
<dbReference type="AlphaFoldDB" id="A0AAD4KGF0"/>
<accession>A0AAD4KGF0</accession>
<dbReference type="RefSeq" id="XP_046066095.1">
    <property type="nucleotide sequence ID" value="XM_046217393.1"/>
</dbReference>
<dbReference type="InterPro" id="IPR046529">
    <property type="entry name" value="DUF6594"/>
</dbReference>
<evidence type="ECO:0000259" key="2">
    <source>
        <dbReference type="Pfam" id="PF20237"/>
    </source>
</evidence>
<feature type="transmembrane region" description="Helical" evidence="1">
    <location>
        <begin position="103"/>
        <end position="123"/>
    </location>
</feature>
<dbReference type="Pfam" id="PF20237">
    <property type="entry name" value="DUF6594"/>
    <property type="match status" value="1"/>
</dbReference>